<dbReference type="PROSITE" id="PS00470">
    <property type="entry name" value="IDH_IMDH"/>
    <property type="match status" value="1"/>
</dbReference>
<feature type="domain" description="Isopropylmalate dehydrogenase-like" evidence="7">
    <location>
        <begin position="2"/>
        <end position="340"/>
    </location>
</feature>
<dbReference type="PANTHER" id="PTHR43275">
    <property type="entry name" value="D-MALATE DEHYDROGENASE [DECARBOXYLATING]"/>
    <property type="match status" value="1"/>
</dbReference>
<evidence type="ECO:0000259" key="7">
    <source>
        <dbReference type="SMART" id="SM01329"/>
    </source>
</evidence>
<evidence type="ECO:0000256" key="3">
    <source>
        <dbReference type="ARBA" id="ARBA00022723"/>
    </source>
</evidence>
<evidence type="ECO:0000313" key="8">
    <source>
        <dbReference type="EMBL" id="MDZ5493653.1"/>
    </source>
</evidence>
<name>A0ABU5JMN3_9ACTN</name>
<keyword evidence="9" id="KW-1185">Reference proteome</keyword>
<dbReference type="InterPro" id="IPR019818">
    <property type="entry name" value="IsoCit/isopropylmalate_DH_CS"/>
</dbReference>
<protein>
    <submittedName>
        <fullName evidence="8">Isocitrate/isopropylmalate dehydrogenase family protein</fullName>
    </submittedName>
</protein>
<evidence type="ECO:0000256" key="1">
    <source>
        <dbReference type="ARBA" id="ARBA00001936"/>
    </source>
</evidence>
<keyword evidence="5" id="KW-0520">NAD</keyword>
<dbReference type="SMART" id="SM01329">
    <property type="entry name" value="Iso_dh"/>
    <property type="match status" value="1"/>
</dbReference>
<comment type="cofactor">
    <cofactor evidence="1">
        <name>Mn(2+)</name>
        <dbReference type="ChEBI" id="CHEBI:29035"/>
    </cofactor>
</comment>
<keyword evidence="3" id="KW-0479">Metal-binding</keyword>
<evidence type="ECO:0000256" key="4">
    <source>
        <dbReference type="ARBA" id="ARBA00023002"/>
    </source>
</evidence>
<evidence type="ECO:0000256" key="2">
    <source>
        <dbReference type="ARBA" id="ARBA00001946"/>
    </source>
</evidence>
<accession>A0ABU5JMN3</accession>
<keyword evidence="6" id="KW-0464">Manganese</keyword>
<dbReference type="Pfam" id="PF00180">
    <property type="entry name" value="Iso_dh"/>
    <property type="match status" value="1"/>
</dbReference>
<dbReference type="InterPro" id="IPR024084">
    <property type="entry name" value="IsoPropMal-DH-like_dom"/>
</dbReference>
<dbReference type="Gene3D" id="3.40.718.10">
    <property type="entry name" value="Isopropylmalate Dehydrogenase"/>
    <property type="match status" value="1"/>
</dbReference>
<dbReference type="SUPFAM" id="SSF53659">
    <property type="entry name" value="Isocitrate/Isopropylmalate dehydrogenase-like"/>
    <property type="match status" value="1"/>
</dbReference>
<comment type="cofactor">
    <cofactor evidence="2">
        <name>Mg(2+)</name>
        <dbReference type="ChEBI" id="CHEBI:18420"/>
    </cofactor>
</comment>
<sequence length="350" mass="36645">MAVIPGDGVGPEVVSASLPVLRAAARRAGSKLDTIELDWGGERYLRTGRAMPPDAVDVLRGFSAVLFGAVGRPDVPDHELIWGLIIGIRQALDLAVNVRPVQSWAGVPTVLREPDGIDLVIVRENTEGEYAGVGGRAHAATAHELGIEVAVHSRPAILRAARYAFDLARTRRGKVSLVTKSNALRHGYTLWDSVVAEVAAENPDVECEHVLVDAMAVRLVQQPRELDVLLCSNLFGDILSDLAAVLAGGMGMAPSANLLPGGDVPALFEPVHGSAPDITGRGVANPVACMLSGAMLFDHLGLPVAGRIVRDAVAAALRDPSLRTPDLGGNATTKELAAEILAAVEITTAP</sequence>
<dbReference type="EMBL" id="JAXOTQ010000050">
    <property type="protein sequence ID" value="MDZ5493653.1"/>
    <property type="molecule type" value="Genomic_DNA"/>
</dbReference>
<evidence type="ECO:0000313" key="9">
    <source>
        <dbReference type="Proteomes" id="UP001290101"/>
    </source>
</evidence>
<comment type="caution">
    <text evidence="8">The sequence shown here is derived from an EMBL/GenBank/DDBJ whole genome shotgun (WGS) entry which is preliminary data.</text>
</comment>
<dbReference type="Proteomes" id="UP001290101">
    <property type="component" value="Unassembled WGS sequence"/>
</dbReference>
<organism evidence="8 9">
    <name type="scientific">Micromonospora sicca</name>
    <dbReference type="NCBI Taxonomy" id="2202420"/>
    <lineage>
        <taxon>Bacteria</taxon>
        <taxon>Bacillati</taxon>
        <taxon>Actinomycetota</taxon>
        <taxon>Actinomycetes</taxon>
        <taxon>Micromonosporales</taxon>
        <taxon>Micromonosporaceae</taxon>
        <taxon>Micromonospora</taxon>
    </lineage>
</organism>
<dbReference type="PANTHER" id="PTHR43275:SF1">
    <property type="entry name" value="D-MALATE DEHYDROGENASE [DECARBOXYLATING]"/>
    <property type="match status" value="1"/>
</dbReference>
<dbReference type="RefSeq" id="WP_322443229.1">
    <property type="nucleotide sequence ID" value="NZ_JAXOTQ010000050.1"/>
</dbReference>
<dbReference type="InterPro" id="IPR050501">
    <property type="entry name" value="ICDH/IPMDH"/>
</dbReference>
<gene>
    <name evidence="8" type="ORF">U2F25_30045</name>
</gene>
<evidence type="ECO:0000256" key="5">
    <source>
        <dbReference type="ARBA" id="ARBA00023027"/>
    </source>
</evidence>
<proteinExistence type="predicted"/>
<evidence type="ECO:0000256" key="6">
    <source>
        <dbReference type="ARBA" id="ARBA00023211"/>
    </source>
</evidence>
<reference evidence="8 9" key="1">
    <citation type="submission" date="2023-12" db="EMBL/GenBank/DDBJ databases">
        <title>Micromonospora sp. nov., isolated from Atacama Desert.</title>
        <authorList>
            <person name="Carro L."/>
            <person name="Golinska P."/>
            <person name="Klenk H.-P."/>
            <person name="Goodfellow M."/>
        </authorList>
    </citation>
    <scope>NUCLEOTIDE SEQUENCE [LARGE SCALE GENOMIC DNA]</scope>
    <source>
        <strain evidence="8 9">4G53</strain>
    </source>
</reference>
<keyword evidence="4" id="KW-0560">Oxidoreductase</keyword>